<dbReference type="PRINTS" id="PR00171">
    <property type="entry name" value="SUGRTRNSPORT"/>
</dbReference>
<evidence type="ECO:0000259" key="9">
    <source>
        <dbReference type="PROSITE" id="PS50850"/>
    </source>
</evidence>
<evidence type="ECO:0000313" key="10">
    <source>
        <dbReference type="Proteomes" id="UP000515123"/>
    </source>
</evidence>
<proteinExistence type="inferred from homology"/>
<keyword evidence="3" id="KW-0813">Transport</keyword>
<dbReference type="AlphaFoldDB" id="A0A6P5G319"/>
<comment type="similarity">
    <text evidence="2">Belongs to the major facilitator superfamily. Sugar transporter (TC 2.A.1.1) family.</text>
</comment>
<feature type="transmembrane region" description="Helical" evidence="8">
    <location>
        <begin position="293"/>
        <end position="315"/>
    </location>
</feature>
<evidence type="ECO:0000256" key="8">
    <source>
        <dbReference type="SAM" id="Phobius"/>
    </source>
</evidence>
<dbReference type="Gramene" id="Aco012302.1.mrna1">
    <property type="protein sequence ID" value="Aco012302.1.mrna1"/>
    <property type="gene ID" value="Aco012302.1.path1"/>
</dbReference>
<feature type="transmembrane region" description="Helical" evidence="8">
    <location>
        <begin position="21"/>
        <end position="40"/>
    </location>
</feature>
<keyword evidence="4 8" id="KW-0812">Transmembrane</keyword>
<evidence type="ECO:0000313" key="11">
    <source>
        <dbReference type="RefSeq" id="XP_020100078.1"/>
    </source>
</evidence>
<reference evidence="11" key="2">
    <citation type="submission" date="2025-08" db="UniProtKB">
        <authorList>
            <consortium name="RefSeq"/>
        </authorList>
    </citation>
    <scope>IDENTIFICATION</scope>
    <source>
        <tissue evidence="11">Leaf</tissue>
    </source>
</reference>
<gene>
    <name evidence="11" type="primary">LOC109718312</name>
</gene>
<dbReference type="PANTHER" id="PTHR48020">
    <property type="entry name" value="PROTON MYO-INOSITOL COTRANSPORTER"/>
    <property type="match status" value="1"/>
</dbReference>
<reference evidence="10" key="1">
    <citation type="journal article" date="2015" name="Nat. Genet.">
        <title>The pineapple genome and the evolution of CAM photosynthesis.</title>
        <authorList>
            <person name="Ming R."/>
            <person name="VanBuren R."/>
            <person name="Wai C.M."/>
            <person name="Tang H."/>
            <person name="Schatz M.C."/>
            <person name="Bowers J.E."/>
            <person name="Lyons E."/>
            <person name="Wang M.L."/>
            <person name="Chen J."/>
            <person name="Biggers E."/>
            <person name="Zhang J."/>
            <person name="Huang L."/>
            <person name="Zhang L."/>
            <person name="Miao W."/>
            <person name="Zhang J."/>
            <person name="Ye Z."/>
            <person name="Miao C."/>
            <person name="Lin Z."/>
            <person name="Wang H."/>
            <person name="Zhou H."/>
            <person name="Yim W.C."/>
            <person name="Priest H.D."/>
            <person name="Zheng C."/>
            <person name="Woodhouse M."/>
            <person name="Edger P.P."/>
            <person name="Guyot R."/>
            <person name="Guo H.B."/>
            <person name="Guo H."/>
            <person name="Zheng G."/>
            <person name="Singh R."/>
            <person name="Sharma A."/>
            <person name="Min X."/>
            <person name="Zheng Y."/>
            <person name="Lee H."/>
            <person name="Gurtowski J."/>
            <person name="Sedlazeck F.J."/>
            <person name="Harkess A."/>
            <person name="McKain M.R."/>
            <person name="Liao Z."/>
            <person name="Fang J."/>
            <person name="Liu J."/>
            <person name="Zhang X."/>
            <person name="Zhang Q."/>
            <person name="Hu W."/>
            <person name="Qin Y."/>
            <person name="Wang K."/>
            <person name="Chen L.Y."/>
            <person name="Shirley N."/>
            <person name="Lin Y.R."/>
            <person name="Liu L.Y."/>
            <person name="Hernandez A.G."/>
            <person name="Wright C.L."/>
            <person name="Bulone V."/>
            <person name="Tuskan G.A."/>
            <person name="Heath K."/>
            <person name="Zee F."/>
            <person name="Moore P.H."/>
            <person name="Sunkar R."/>
            <person name="Leebens-Mack J.H."/>
            <person name="Mockler T."/>
            <person name="Bennetzen J.L."/>
            <person name="Freeling M."/>
            <person name="Sankoff D."/>
            <person name="Paterson A.H."/>
            <person name="Zhu X."/>
            <person name="Yang X."/>
            <person name="Smith J.A."/>
            <person name="Cushman J.C."/>
            <person name="Paull R.E."/>
            <person name="Yu Q."/>
        </authorList>
    </citation>
    <scope>NUCLEOTIDE SEQUENCE [LARGE SCALE GENOMIC DNA]</scope>
    <source>
        <strain evidence="10">cv. F153</strain>
    </source>
</reference>
<dbReference type="GeneID" id="109718312"/>
<evidence type="ECO:0000256" key="1">
    <source>
        <dbReference type="ARBA" id="ARBA00004141"/>
    </source>
</evidence>
<dbReference type="Pfam" id="PF00083">
    <property type="entry name" value="Sugar_tr"/>
    <property type="match status" value="1"/>
</dbReference>
<dbReference type="RefSeq" id="XP_020100078.1">
    <property type="nucleotide sequence ID" value="XM_020244489.1"/>
</dbReference>
<dbReference type="InterPro" id="IPR005828">
    <property type="entry name" value="MFS_sugar_transport-like"/>
</dbReference>
<protein>
    <submittedName>
        <fullName evidence="11">Probable polyol transporter 3</fullName>
    </submittedName>
</protein>
<dbReference type="GO" id="GO:0016020">
    <property type="term" value="C:membrane"/>
    <property type="evidence" value="ECO:0007669"/>
    <property type="project" value="UniProtKB-SubCell"/>
</dbReference>
<feature type="transmembrane region" description="Helical" evidence="8">
    <location>
        <begin position="65"/>
        <end position="82"/>
    </location>
</feature>
<dbReference type="OrthoDB" id="6339427at2759"/>
<accession>A0A6P5G319</accession>
<organism evidence="10 11">
    <name type="scientific">Ananas comosus</name>
    <name type="common">Pineapple</name>
    <name type="synonym">Ananas ananas</name>
    <dbReference type="NCBI Taxonomy" id="4615"/>
    <lineage>
        <taxon>Eukaryota</taxon>
        <taxon>Viridiplantae</taxon>
        <taxon>Streptophyta</taxon>
        <taxon>Embryophyta</taxon>
        <taxon>Tracheophyta</taxon>
        <taxon>Spermatophyta</taxon>
        <taxon>Magnoliopsida</taxon>
        <taxon>Liliopsida</taxon>
        <taxon>Poales</taxon>
        <taxon>Bromeliaceae</taxon>
        <taxon>Bromelioideae</taxon>
        <taxon>Ananas</taxon>
    </lineage>
</organism>
<dbReference type="PANTHER" id="PTHR48020:SF49">
    <property type="entry name" value="SUGAR TRANSPORTER"/>
    <property type="match status" value="1"/>
</dbReference>
<comment type="subcellular location">
    <subcellularLocation>
        <location evidence="1">Membrane</location>
        <topology evidence="1">Multi-pass membrane protein</topology>
    </subcellularLocation>
</comment>
<feature type="region of interest" description="Disordered" evidence="7">
    <location>
        <begin position="458"/>
        <end position="493"/>
    </location>
</feature>
<evidence type="ECO:0000256" key="5">
    <source>
        <dbReference type="ARBA" id="ARBA00022989"/>
    </source>
</evidence>
<keyword evidence="6 8" id="KW-0472">Membrane</keyword>
<dbReference type="InterPro" id="IPR036259">
    <property type="entry name" value="MFS_trans_sf"/>
</dbReference>
<feature type="transmembrane region" description="Helical" evidence="8">
    <location>
        <begin position="356"/>
        <end position="382"/>
    </location>
</feature>
<dbReference type="GO" id="GO:0022857">
    <property type="term" value="F:transmembrane transporter activity"/>
    <property type="evidence" value="ECO:0007669"/>
    <property type="project" value="InterPro"/>
</dbReference>
<feature type="transmembrane region" description="Helical" evidence="8">
    <location>
        <begin position="94"/>
        <end position="112"/>
    </location>
</feature>
<dbReference type="InterPro" id="IPR020846">
    <property type="entry name" value="MFS_dom"/>
</dbReference>
<feature type="transmembrane region" description="Helical" evidence="8">
    <location>
        <begin position="322"/>
        <end position="344"/>
    </location>
</feature>
<dbReference type="PROSITE" id="PS00217">
    <property type="entry name" value="SUGAR_TRANSPORT_2"/>
    <property type="match status" value="1"/>
</dbReference>
<dbReference type="SUPFAM" id="SSF103473">
    <property type="entry name" value="MFS general substrate transporter"/>
    <property type="match status" value="1"/>
</dbReference>
<feature type="transmembrane region" description="Helical" evidence="8">
    <location>
        <begin position="394"/>
        <end position="414"/>
    </location>
</feature>
<evidence type="ECO:0000256" key="4">
    <source>
        <dbReference type="ARBA" id="ARBA00022692"/>
    </source>
</evidence>
<dbReference type="PROSITE" id="PS00216">
    <property type="entry name" value="SUGAR_TRANSPORT_1"/>
    <property type="match status" value="1"/>
</dbReference>
<dbReference type="Proteomes" id="UP000515123">
    <property type="component" value="Linkage group 1"/>
</dbReference>
<dbReference type="InterPro" id="IPR003663">
    <property type="entry name" value="Sugar/inositol_transpt"/>
</dbReference>
<evidence type="ECO:0000256" key="7">
    <source>
        <dbReference type="SAM" id="MobiDB-lite"/>
    </source>
</evidence>
<dbReference type="InterPro" id="IPR050814">
    <property type="entry name" value="Myo-inositol_Transporter"/>
</dbReference>
<dbReference type="Gene3D" id="1.20.1250.20">
    <property type="entry name" value="MFS general substrate transporter like domains"/>
    <property type="match status" value="1"/>
</dbReference>
<sequence>MEGNNTSQRKKMEQHLEEKRNKYAIACCIIASIISILMGYDTGVMSGAMLFIKKDLKIGDGQVEVLAGIINICALGGSLTAGRVSDWLGRRRTIAVGAAVFFVGSALMGAAPGFAALVAGRCVAGVGVGYALMIAPVYSAEVSAPATRGFLTSLPEMCISVGILLGYVANYLLAKLPLAYRWLVMQGQIKEAREVLLRVSNAPEEAELRLREIKSAAGISEASDDDGTVQLTKQPAGKGVWKELLLRPTPAVRRILIAAIGIHFFEHATGIEAVVLYSPRIFKKAGIRTQNKLLIATMGVGLTKTCFLLIATFLIDKVGRRPLLLTSLGGMALSLAGLGFGLTMVECSGERLGWDIALSIAAVFVFLAFFSIGLGPITWVYSSEIFPLRLRAQGASLGVAVNRLMNGIVSMTFISLYKAITIGGAFFLFAGIAVLAWLFFFLACPETRGRPLEEMEEVFSSSRRRRRRSTDGSAGSKQFEIAKMEGDQESASS</sequence>
<name>A0A6P5G319_ANACO</name>
<feature type="domain" description="Major facilitator superfamily (MFS) profile" evidence="9">
    <location>
        <begin position="27"/>
        <end position="448"/>
    </location>
</feature>
<evidence type="ECO:0000256" key="3">
    <source>
        <dbReference type="ARBA" id="ARBA00022448"/>
    </source>
</evidence>
<evidence type="ECO:0000256" key="6">
    <source>
        <dbReference type="ARBA" id="ARBA00023136"/>
    </source>
</evidence>
<feature type="transmembrane region" description="Helical" evidence="8">
    <location>
        <begin position="150"/>
        <end position="173"/>
    </location>
</feature>
<keyword evidence="10" id="KW-1185">Reference proteome</keyword>
<dbReference type="InterPro" id="IPR005829">
    <property type="entry name" value="Sugar_transporter_CS"/>
</dbReference>
<feature type="transmembrane region" description="Helical" evidence="8">
    <location>
        <begin position="420"/>
        <end position="442"/>
    </location>
</feature>
<keyword evidence="5 8" id="KW-1133">Transmembrane helix</keyword>
<dbReference type="PROSITE" id="PS50850">
    <property type="entry name" value="MFS"/>
    <property type="match status" value="1"/>
</dbReference>
<evidence type="ECO:0000256" key="2">
    <source>
        <dbReference type="ARBA" id="ARBA00010992"/>
    </source>
</evidence>